<reference evidence="3 4" key="1">
    <citation type="submission" date="2020-02" db="EMBL/GenBank/DDBJ databases">
        <title>Whole-genome analyses of novel actinobacteria.</title>
        <authorList>
            <person name="Sahin N."/>
        </authorList>
    </citation>
    <scope>NUCLEOTIDE SEQUENCE [LARGE SCALE GENOMIC DNA]</scope>
    <source>
        <strain evidence="3 4">A7024</strain>
    </source>
</reference>
<dbReference type="Gene3D" id="3.30.2140.10">
    <property type="entry name" value="Arylamine N-acetyltransferase"/>
    <property type="match status" value="1"/>
</dbReference>
<evidence type="ECO:0000256" key="1">
    <source>
        <dbReference type="ARBA" id="ARBA00006547"/>
    </source>
</evidence>
<evidence type="ECO:0000313" key="3">
    <source>
        <dbReference type="EMBL" id="NGN68327.1"/>
    </source>
</evidence>
<dbReference type="PRINTS" id="PR01543">
    <property type="entry name" value="ANATRNSFRASE"/>
</dbReference>
<comment type="similarity">
    <text evidence="1 2">Belongs to the arylamine N-acetyltransferase family.</text>
</comment>
<comment type="caution">
    <text evidence="3">The sequence shown here is derived from an EMBL/GenBank/DDBJ whole genome shotgun (WGS) entry which is preliminary data.</text>
</comment>
<keyword evidence="4" id="KW-1185">Reference proteome</keyword>
<name>A0A6G4UAI0_9ACTN</name>
<protein>
    <submittedName>
        <fullName evidence="3">Arylamine N-acetyltransferase</fullName>
    </submittedName>
</protein>
<organism evidence="3 4">
    <name type="scientific">Streptomyces coryli</name>
    <dbReference type="NCBI Taxonomy" id="1128680"/>
    <lineage>
        <taxon>Bacteria</taxon>
        <taxon>Bacillati</taxon>
        <taxon>Actinomycetota</taxon>
        <taxon>Actinomycetes</taxon>
        <taxon>Kitasatosporales</taxon>
        <taxon>Streptomycetaceae</taxon>
        <taxon>Streptomyces</taxon>
    </lineage>
</organism>
<dbReference type="Proteomes" id="UP000481583">
    <property type="component" value="Unassembled WGS sequence"/>
</dbReference>
<dbReference type="Gene3D" id="2.40.128.150">
    <property type="entry name" value="Cysteine proteinases"/>
    <property type="match status" value="1"/>
</dbReference>
<dbReference type="InterPro" id="IPR001447">
    <property type="entry name" value="Arylamine_N-AcTrfase"/>
</dbReference>
<keyword evidence="3" id="KW-0808">Transferase</keyword>
<dbReference type="SUPFAM" id="SSF54001">
    <property type="entry name" value="Cysteine proteinases"/>
    <property type="match status" value="1"/>
</dbReference>
<sequence length="285" mass="30971">MSDFRWQGDELDLDAYLRRIGLDGAGGAAPDLGTLRAVMAGHVASIPFENVEVLLGRPVLLDVPALERKLVRQPRGGYCYEHNLLLAAALDRLGFEVTGLGARVRMGADKINPTTHMLLRVDLGGEPWHVDVGFGGEALLEPLPLAAGAEVTQGAWTFSVTDEGDSVRVLRGLHADGWFPLYAYTLEPRHRPDYEVWNHYISTHPRSPFTSRLVVQQPGREQRLALVGDTLTTIEPGGEVTKRTVAPEELPGVLGDFGLAFDAADTAALIRHAAARRAADTAESR</sequence>
<dbReference type="RefSeq" id="WP_165242172.1">
    <property type="nucleotide sequence ID" value="NZ_JAAKZV010000197.1"/>
</dbReference>
<dbReference type="InterPro" id="IPR038765">
    <property type="entry name" value="Papain-like_cys_pep_sf"/>
</dbReference>
<evidence type="ECO:0000313" key="4">
    <source>
        <dbReference type="Proteomes" id="UP000481583"/>
    </source>
</evidence>
<dbReference type="AlphaFoldDB" id="A0A6G4UAI0"/>
<dbReference type="PANTHER" id="PTHR11786:SF0">
    <property type="entry name" value="ARYLAMINE N-ACETYLTRANSFERASE 4-RELATED"/>
    <property type="match status" value="1"/>
</dbReference>
<dbReference type="GO" id="GO:0016407">
    <property type="term" value="F:acetyltransferase activity"/>
    <property type="evidence" value="ECO:0007669"/>
    <property type="project" value="InterPro"/>
</dbReference>
<gene>
    <name evidence="3" type="ORF">G5C51_31065</name>
</gene>
<accession>A0A6G4UAI0</accession>
<proteinExistence type="inferred from homology"/>
<evidence type="ECO:0000256" key="2">
    <source>
        <dbReference type="RuleBase" id="RU003452"/>
    </source>
</evidence>
<dbReference type="EMBL" id="JAAKZV010000197">
    <property type="protein sequence ID" value="NGN68327.1"/>
    <property type="molecule type" value="Genomic_DNA"/>
</dbReference>
<dbReference type="PANTHER" id="PTHR11786">
    <property type="entry name" value="N-HYDROXYARYLAMINE O-ACETYLTRANSFERASE"/>
    <property type="match status" value="1"/>
</dbReference>
<dbReference type="Pfam" id="PF00797">
    <property type="entry name" value="Acetyltransf_2"/>
    <property type="match status" value="1"/>
</dbReference>